<evidence type="ECO:0000313" key="4">
    <source>
        <dbReference type="Proteomes" id="UP000198728"/>
    </source>
</evidence>
<protein>
    <submittedName>
        <fullName evidence="3">Histidine kinase-like ATPase domain-containing protein</fullName>
    </submittedName>
</protein>
<dbReference type="Pfam" id="PF13581">
    <property type="entry name" value="HATPase_c_2"/>
    <property type="match status" value="1"/>
</dbReference>
<gene>
    <name evidence="3" type="ORF">SAMN04488094_10772</name>
</gene>
<dbReference type="Gene3D" id="3.30.565.10">
    <property type="entry name" value="Histidine kinase-like ATPase, C-terminal domain"/>
    <property type="match status" value="1"/>
</dbReference>
<dbReference type="GO" id="GO:0004674">
    <property type="term" value="F:protein serine/threonine kinase activity"/>
    <property type="evidence" value="ECO:0007669"/>
    <property type="project" value="UniProtKB-KW"/>
</dbReference>
<dbReference type="InterPro" id="IPR036890">
    <property type="entry name" value="HATPase_C_sf"/>
</dbReference>
<keyword evidence="3" id="KW-0418">Kinase</keyword>
<evidence type="ECO:0000259" key="2">
    <source>
        <dbReference type="Pfam" id="PF13581"/>
    </source>
</evidence>
<dbReference type="PANTHER" id="PTHR35526">
    <property type="entry name" value="ANTI-SIGMA-F FACTOR RSBW-RELATED"/>
    <property type="match status" value="1"/>
</dbReference>
<keyword evidence="3" id="KW-0808">Transferase</keyword>
<sequence length="105" mass="11473">MEVVLGEVMNNVVEHAYPCRASGYLSIAIDPAGDAINLNVEDNGAAMPNQVLPPGHPQDLDVTLHDLPEGGFGWLLIRELADDLRYERKNGRNLLTFSLAKSGKF</sequence>
<feature type="domain" description="Histidine kinase/HSP90-like ATPase" evidence="2">
    <location>
        <begin position="1"/>
        <end position="98"/>
    </location>
</feature>
<dbReference type="SUPFAM" id="SSF55874">
    <property type="entry name" value="ATPase domain of HSP90 chaperone/DNA topoisomerase II/histidine kinase"/>
    <property type="match status" value="1"/>
</dbReference>
<name>A0A1I1KTE7_9RHOB</name>
<dbReference type="InterPro" id="IPR050267">
    <property type="entry name" value="Anti-sigma-factor_SerPK"/>
</dbReference>
<dbReference type="AlphaFoldDB" id="A0A1I1KTE7"/>
<dbReference type="Proteomes" id="UP000198728">
    <property type="component" value="Unassembled WGS sequence"/>
</dbReference>
<dbReference type="InterPro" id="IPR003594">
    <property type="entry name" value="HATPase_dom"/>
</dbReference>
<keyword evidence="4" id="KW-1185">Reference proteome</keyword>
<evidence type="ECO:0000313" key="3">
    <source>
        <dbReference type="EMBL" id="SFC63895.1"/>
    </source>
</evidence>
<keyword evidence="1" id="KW-0723">Serine/threonine-protein kinase</keyword>
<organism evidence="3 4">
    <name type="scientific">Tropicimonas isoalkanivorans</name>
    <dbReference type="NCBI Taxonomy" id="441112"/>
    <lineage>
        <taxon>Bacteria</taxon>
        <taxon>Pseudomonadati</taxon>
        <taxon>Pseudomonadota</taxon>
        <taxon>Alphaproteobacteria</taxon>
        <taxon>Rhodobacterales</taxon>
        <taxon>Roseobacteraceae</taxon>
        <taxon>Tropicimonas</taxon>
    </lineage>
</organism>
<accession>A0A1I1KTE7</accession>
<dbReference type="CDD" id="cd16936">
    <property type="entry name" value="HATPase_RsbW-like"/>
    <property type="match status" value="1"/>
</dbReference>
<reference evidence="3 4" key="1">
    <citation type="submission" date="2016-10" db="EMBL/GenBank/DDBJ databases">
        <authorList>
            <person name="de Groot N.N."/>
        </authorList>
    </citation>
    <scope>NUCLEOTIDE SEQUENCE [LARGE SCALE GENOMIC DNA]</scope>
    <source>
        <strain evidence="3 4">DSM 19548</strain>
    </source>
</reference>
<dbReference type="STRING" id="441112.SAMN04488094_10772"/>
<evidence type="ECO:0000256" key="1">
    <source>
        <dbReference type="ARBA" id="ARBA00022527"/>
    </source>
</evidence>
<dbReference type="EMBL" id="FOLG01000007">
    <property type="protein sequence ID" value="SFC63895.1"/>
    <property type="molecule type" value="Genomic_DNA"/>
</dbReference>
<proteinExistence type="predicted"/>